<organism evidence="1 2">
    <name type="scientific">Rhododendron griersonianum</name>
    <dbReference type="NCBI Taxonomy" id="479676"/>
    <lineage>
        <taxon>Eukaryota</taxon>
        <taxon>Viridiplantae</taxon>
        <taxon>Streptophyta</taxon>
        <taxon>Embryophyta</taxon>
        <taxon>Tracheophyta</taxon>
        <taxon>Spermatophyta</taxon>
        <taxon>Magnoliopsida</taxon>
        <taxon>eudicotyledons</taxon>
        <taxon>Gunneridae</taxon>
        <taxon>Pentapetalae</taxon>
        <taxon>asterids</taxon>
        <taxon>Ericales</taxon>
        <taxon>Ericaceae</taxon>
        <taxon>Ericoideae</taxon>
        <taxon>Rhodoreae</taxon>
        <taxon>Rhododendron</taxon>
    </lineage>
</organism>
<reference evidence="1" key="1">
    <citation type="submission" date="2020-08" db="EMBL/GenBank/DDBJ databases">
        <title>Plant Genome Project.</title>
        <authorList>
            <person name="Zhang R.-G."/>
        </authorList>
    </citation>
    <scope>NUCLEOTIDE SEQUENCE</scope>
    <source>
        <strain evidence="1">WSP0</strain>
        <tissue evidence="1">Leaf</tissue>
    </source>
</reference>
<dbReference type="AlphaFoldDB" id="A0AAV6LFJ6"/>
<dbReference type="PANTHER" id="PTHR47074:SF11">
    <property type="entry name" value="REVERSE TRANSCRIPTASE-LIKE PROTEIN"/>
    <property type="match status" value="1"/>
</dbReference>
<gene>
    <name evidence="1" type="ORF">RHGRI_005715</name>
</gene>
<proteinExistence type="predicted"/>
<comment type="caution">
    <text evidence="1">The sequence shown here is derived from an EMBL/GenBank/DDBJ whole genome shotgun (WGS) entry which is preliminary data.</text>
</comment>
<keyword evidence="2" id="KW-1185">Reference proteome</keyword>
<evidence type="ECO:0000313" key="2">
    <source>
        <dbReference type="Proteomes" id="UP000823749"/>
    </source>
</evidence>
<protein>
    <recommendedName>
        <fullName evidence="3">RNase H type-1 domain-containing protein</fullName>
    </recommendedName>
</protein>
<name>A0AAV6LFJ6_9ERIC</name>
<dbReference type="PANTHER" id="PTHR47074">
    <property type="entry name" value="BNAC02G40300D PROTEIN"/>
    <property type="match status" value="1"/>
</dbReference>
<dbReference type="InterPro" id="IPR052929">
    <property type="entry name" value="RNase_H-like_EbsB-rel"/>
</dbReference>
<sequence>MTAAVGEKSSDRPTSDMAVLCSTYAGNALAAILLRFPIDSSVAILADGHWKEMSKALNPDKSLVKPHSRASNPISAWSPPPSGSIKINCDASWKAGIVVRNHTGMLLDGRRVSISGPSALSCEALALRKACLMGKPLSPCSITGFSEEVALQVSKGRKFLKIRDRGTYLHFLFSQIEEVPAQDSPTWSLVYKQMCGWKQSG</sequence>
<accession>A0AAV6LFJ6</accession>
<evidence type="ECO:0000313" key="1">
    <source>
        <dbReference type="EMBL" id="KAG5563058.1"/>
    </source>
</evidence>
<evidence type="ECO:0008006" key="3">
    <source>
        <dbReference type="Google" id="ProtNLM"/>
    </source>
</evidence>
<dbReference type="EMBL" id="JACTNZ010000002">
    <property type="protein sequence ID" value="KAG5563058.1"/>
    <property type="molecule type" value="Genomic_DNA"/>
</dbReference>
<dbReference type="Proteomes" id="UP000823749">
    <property type="component" value="Chromosome 2"/>
</dbReference>